<dbReference type="Gene3D" id="2.20.25.240">
    <property type="match status" value="1"/>
</dbReference>
<evidence type="ECO:0000313" key="4">
    <source>
        <dbReference type="Proteomes" id="UP000683360"/>
    </source>
</evidence>
<dbReference type="OrthoDB" id="6112676at2759"/>
<dbReference type="PANTHER" id="PTHR20956">
    <property type="entry name" value="HEH2P"/>
    <property type="match status" value="1"/>
</dbReference>
<gene>
    <name evidence="3" type="ORF">MEDL_12131</name>
</gene>
<dbReference type="Proteomes" id="UP000683360">
    <property type="component" value="Unassembled WGS sequence"/>
</dbReference>
<dbReference type="PANTHER" id="PTHR20956:SF12">
    <property type="entry name" value="FLYWCH-TYPE DOMAIN-CONTAINING PROTEIN"/>
    <property type="match status" value="1"/>
</dbReference>
<keyword evidence="4" id="KW-1185">Reference proteome</keyword>
<dbReference type="EMBL" id="CAJPWZ010000644">
    <property type="protein sequence ID" value="CAG2197287.1"/>
    <property type="molecule type" value="Genomic_DNA"/>
</dbReference>
<feature type="coiled-coil region" evidence="1">
    <location>
        <begin position="175"/>
        <end position="218"/>
    </location>
</feature>
<sequence>MRFYHNSQCIMSDYEEDDTGEVEEDDISQDNGEAEEEEEITFQIIVGGSLRGKCLLKDSKGYNYTLKAEKGEKSWWRCSKRTNYFRCGASVSQVGNKFTIGRYPHEHPPDPKINPCDRTKKRRSFKKELEREVEKALGDASLMTCSSVDSDNTDDSPLKIKISPVKKFKSNPNTNNNSERDIQDELLKLEKERLQVDKDRLRVERERLEVSKQILEEIRNHSGRCNCMNPAVTSMVI</sequence>
<name>A0A8S3QWH6_MYTED</name>
<organism evidence="3 4">
    <name type="scientific">Mytilus edulis</name>
    <name type="common">Blue mussel</name>
    <dbReference type="NCBI Taxonomy" id="6550"/>
    <lineage>
        <taxon>Eukaryota</taxon>
        <taxon>Metazoa</taxon>
        <taxon>Spiralia</taxon>
        <taxon>Lophotrochozoa</taxon>
        <taxon>Mollusca</taxon>
        <taxon>Bivalvia</taxon>
        <taxon>Autobranchia</taxon>
        <taxon>Pteriomorphia</taxon>
        <taxon>Mytilida</taxon>
        <taxon>Mytiloidea</taxon>
        <taxon>Mytilidae</taxon>
        <taxon>Mytilinae</taxon>
        <taxon>Mytilus</taxon>
    </lineage>
</organism>
<proteinExistence type="predicted"/>
<accession>A0A8S3QWH6</accession>
<protein>
    <recommendedName>
        <fullName evidence="5">FLYWCH-type domain-containing protein</fullName>
    </recommendedName>
</protein>
<reference evidence="3" key="1">
    <citation type="submission" date="2021-03" db="EMBL/GenBank/DDBJ databases">
        <authorList>
            <person name="Bekaert M."/>
        </authorList>
    </citation>
    <scope>NUCLEOTIDE SEQUENCE</scope>
</reference>
<comment type="caution">
    <text evidence="3">The sequence shown here is derived from an EMBL/GenBank/DDBJ whole genome shotgun (WGS) entry which is preliminary data.</text>
</comment>
<evidence type="ECO:0000256" key="1">
    <source>
        <dbReference type="SAM" id="Coils"/>
    </source>
</evidence>
<evidence type="ECO:0000313" key="3">
    <source>
        <dbReference type="EMBL" id="CAG2197287.1"/>
    </source>
</evidence>
<keyword evidence="1" id="KW-0175">Coiled coil</keyword>
<evidence type="ECO:0000256" key="2">
    <source>
        <dbReference type="SAM" id="MobiDB-lite"/>
    </source>
</evidence>
<evidence type="ECO:0008006" key="5">
    <source>
        <dbReference type="Google" id="ProtNLM"/>
    </source>
</evidence>
<feature type="region of interest" description="Disordered" evidence="2">
    <location>
        <begin position="13"/>
        <end position="37"/>
    </location>
</feature>
<dbReference type="AlphaFoldDB" id="A0A8S3QWH6"/>